<dbReference type="Proteomes" id="UP001652621">
    <property type="component" value="Unplaced"/>
</dbReference>
<dbReference type="Pfam" id="PF16062">
    <property type="entry name" value="MavL-like"/>
    <property type="match status" value="1"/>
</dbReference>
<evidence type="ECO:0000313" key="1">
    <source>
        <dbReference type="Proteomes" id="UP001652621"/>
    </source>
</evidence>
<proteinExistence type="predicted"/>
<dbReference type="AlphaFoldDB" id="A0A9J7DL18"/>
<accession>A0A9J7DL18</accession>
<evidence type="ECO:0000313" key="2">
    <source>
        <dbReference type="RefSeq" id="XP_019895716.2"/>
    </source>
</evidence>
<reference evidence="2" key="1">
    <citation type="submission" date="2025-08" db="UniProtKB">
        <authorList>
            <consortium name="RefSeq"/>
        </authorList>
    </citation>
    <scope>IDENTIFICATION</scope>
    <source>
        <strain evidence="2">Aabys</strain>
        <tissue evidence="2">Whole body</tissue>
    </source>
</reference>
<organism evidence="1 2">
    <name type="scientific">Musca domestica</name>
    <name type="common">House fly</name>
    <dbReference type="NCBI Taxonomy" id="7370"/>
    <lineage>
        <taxon>Eukaryota</taxon>
        <taxon>Metazoa</taxon>
        <taxon>Ecdysozoa</taxon>
        <taxon>Arthropoda</taxon>
        <taxon>Hexapoda</taxon>
        <taxon>Insecta</taxon>
        <taxon>Pterygota</taxon>
        <taxon>Neoptera</taxon>
        <taxon>Endopterygota</taxon>
        <taxon>Diptera</taxon>
        <taxon>Brachycera</taxon>
        <taxon>Muscomorpha</taxon>
        <taxon>Muscoidea</taxon>
        <taxon>Muscidae</taxon>
        <taxon>Musca</taxon>
    </lineage>
</organism>
<keyword evidence="1" id="KW-1185">Reference proteome</keyword>
<gene>
    <name evidence="2" type="primary">LOC101898587</name>
</gene>
<dbReference type="RefSeq" id="XP_019895716.2">
    <property type="nucleotide sequence ID" value="XM_020040157.2"/>
</dbReference>
<dbReference type="GeneID" id="101898587"/>
<dbReference type="VEuPathDB" id="VectorBase:MDOMA2_002357"/>
<name>A0A9J7DL18_MUSDO</name>
<dbReference type="OrthoDB" id="6357136at2759"/>
<dbReference type="InterPro" id="IPR032063">
    <property type="entry name" value="MavL-like"/>
</dbReference>
<sequence length="511" mass="58675">MSIFGPEFDQIWPKAGSALKLTEFGKRLLKQCENIKKPENVDVDIEAFMKKSSEFPLEFGSNNCRVMSQPKDRYPIIKKQISSAYPVIHERVLQLYLDFLEYKCLYGSSKEKQLYANMPLNDFIQRLLTKPCVSFVGYMDAYLLLSGETGAGDAYSNIGSEKEKEPLTLQNCLSYDEVKLSAFLSISSYSELINNGNRRNRGVIETDYNNIEREAVVVGLIGARFQRPFVMDYQDIVISHQQNTIERGYGQPKTFTLWNSIKFHLFSKRSLREKRKLWEQFYEEPTLLYHQVSRDNKRFGDVFRPGSQEIFDNVAMKKRYSLSFDTLLMEAQSRAASENRQAYVHIVGIGLGTWRIAPQQTQIFLETFEQRVKHLLTKLNNIGVLHFAWFDLDGWGELRHDSIISSKSHALGGIRIRIENRNPADKLKGTKFENMLLVISYAWDGNALPGNEFWLKHLSGSSDSATASSTIITEVHNPFINTQWVCGDNLHIATSEFGIVHLGDYVKYTIQ</sequence>
<protein>
    <submittedName>
        <fullName evidence="2">Uncharacterized protein LOC101898587 isoform X2</fullName>
    </submittedName>
</protein>